<dbReference type="Proteomes" id="UP000000739">
    <property type="component" value="Chromosome"/>
</dbReference>
<evidence type="ECO:0000256" key="1">
    <source>
        <dbReference type="ARBA" id="ARBA00006484"/>
    </source>
</evidence>
<dbReference type="EMBL" id="CP001322">
    <property type="protein sequence ID" value="ACL02091.1"/>
    <property type="molecule type" value="Genomic_DNA"/>
</dbReference>
<protein>
    <submittedName>
        <fullName evidence="4">Short-chain dehydrogenase/reductase SDR</fullName>
    </submittedName>
</protein>
<dbReference type="PRINTS" id="PR00081">
    <property type="entry name" value="GDHRDH"/>
</dbReference>
<accession>B8FH03</accession>
<dbReference type="InterPro" id="IPR036291">
    <property type="entry name" value="NAD(P)-bd_dom_sf"/>
</dbReference>
<gene>
    <name evidence="4" type="ordered locus">Dalk_0382</name>
</gene>
<keyword evidence="5" id="KW-1185">Reference proteome</keyword>
<dbReference type="AlphaFoldDB" id="B8FH03"/>
<dbReference type="Pfam" id="PF00106">
    <property type="entry name" value="adh_short"/>
    <property type="match status" value="1"/>
</dbReference>
<dbReference type="RefSeq" id="WP_012609531.1">
    <property type="nucleotide sequence ID" value="NC_011768.1"/>
</dbReference>
<dbReference type="SUPFAM" id="SSF51735">
    <property type="entry name" value="NAD(P)-binding Rossmann-fold domains"/>
    <property type="match status" value="1"/>
</dbReference>
<evidence type="ECO:0000313" key="5">
    <source>
        <dbReference type="Proteomes" id="UP000000739"/>
    </source>
</evidence>
<keyword evidence="2" id="KW-0560">Oxidoreductase</keyword>
<evidence type="ECO:0000256" key="3">
    <source>
        <dbReference type="RuleBase" id="RU000363"/>
    </source>
</evidence>
<name>B8FH03_DESAL</name>
<sequence>MTQLSGSKAVITGGAMGIGLATAKRLLDEGCQVAIWDINKEALMQAEKELKEEGDRVLFCQCDVSDEEQVYHYAQVVQNAMGQVDILINNAGMVVPGRFCQYKPSVREKETRVNLLAMYYTIYAFLPGMYERNCGHIVNISSGAGLVGMPDLAAYCASKWAVYGLTESLRFEAIVDGKTGVHFSSVHPGILKKGMFEGSKLNLLGEIMIPRVNDHDSIAGVIVNRALKKNRYIVKFPKSLHMGPLARGLMPDRMMNSIMLLAGIGDSMKNWTGSGRDQ</sequence>
<organism evidence="4 5">
    <name type="scientific">Desulfatibacillum aliphaticivorans</name>
    <dbReference type="NCBI Taxonomy" id="218208"/>
    <lineage>
        <taxon>Bacteria</taxon>
        <taxon>Pseudomonadati</taxon>
        <taxon>Thermodesulfobacteriota</taxon>
        <taxon>Desulfobacteria</taxon>
        <taxon>Desulfobacterales</taxon>
        <taxon>Desulfatibacillaceae</taxon>
        <taxon>Desulfatibacillum</taxon>
    </lineage>
</organism>
<dbReference type="HOGENOM" id="CLU_010194_2_5_7"/>
<reference evidence="4 5" key="1">
    <citation type="journal article" date="2012" name="Environ. Microbiol.">
        <title>The genome sequence of Desulfatibacillum alkenivorans AK-01: a blueprint for anaerobic alkane oxidation.</title>
        <authorList>
            <person name="Callaghan A.V."/>
            <person name="Morris B.E."/>
            <person name="Pereira I.A."/>
            <person name="McInerney M.J."/>
            <person name="Austin R.N."/>
            <person name="Groves J.T."/>
            <person name="Kukor J.J."/>
            <person name="Suflita J.M."/>
            <person name="Young L.Y."/>
            <person name="Zylstra G.J."/>
            <person name="Wawrik B."/>
        </authorList>
    </citation>
    <scope>NUCLEOTIDE SEQUENCE [LARGE SCALE GENOMIC DNA]</scope>
    <source>
        <strain evidence="4 5">AK-01</strain>
    </source>
</reference>
<dbReference type="InterPro" id="IPR002347">
    <property type="entry name" value="SDR_fam"/>
</dbReference>
<evidence type="ECO:0000256" key="2">
    <source>
        <dbReference type="ARBA" id="ARBA00023002"/>
    </source>
</evidence>
<dbReference type="PANTHER" id="PTHR24322:SF736">
    <property type="entry name" value="RETINOL DEHYDROGENASE 10"/>
    <property type="match status" value="1"/>
</dbReference>
<dbReference type="PRINTS" id="PR00080">
    <property type="entry name" value="SDRFAMILY"/>
</dbReference>
<dbReference type="PANTHER" id="PTHR24322">
    <property type="entry name" value="PKSB"/>
    <property type="match status" value="1"/>
</dbReference>
<proteinExistence type="inferred from homology"/>
<dbReference type="KEGG" id="dal:Dalk_0382"/>
<comment type="similarity">
    <text evidence="1 3">Belongs to the short-chain dehydrogenases/reductases (SDR) family.</text>
</comment>
<evidence type="ECO:0000313" key="4">
    <source>
        <dbReference type="EMBL" id="ACL02091.1"/>
    </source>
</evidence>
<dbReference type="PROSITE" id="PS00061">
    <property type="entry name" value="ADH_SHORT"/>
    <property type="match status" value="1"/>
</dbReference>
<dbReference type="Gene3D" id="3.40.50.720">
    <property type="entry name" value="NAD(P)-binding Rossmann-like Domain"/>
    <property type="match status" value="1"/>
</dbReference>
<dbReference type="eggNOG" id="COG1028">
    <property type="taxonomic scope" value="Bacteria"/>
</dbReference>
<dbReference type="GO" id="GO:0016616">
    <property type="term" value="F:oxidoreductase activity, acting on the CH-OH group of donors, NAD or NADP as acceptor"/>
    <property type="evidence" value="ECO:0007669"/>
    <property type="project" value="TreeGrafter"/>
</dbReference>
<dbReference type="InterPro" id="IPR020904">
    <property type="entry name" value="Sc_DH/Rdtase_CS"/>
</dbReference>